<dbReference type="WBParaSite" id="SSTP_0000705100.1">
    <property type="protein sequence ID" value="SSTP_0000705100.1"/>
    <property type="gene ID" value="SSTP_0000705100"/>
</dbReference>
<evidence type="ECO:0000313" key="4">
    <source>
        <dbReference type="WBParaSite" id="TCONS_00014125.p1"/>
    </source>
</evidence>
<evidence type="ECO:0000259" key="1">
    <source>
        <dbReference type="Pfam" id="PF13358"/>
    </source>
</evidence>
<evidence type="ECO:0000313" key="2">
    <source>
        <dbReference type="Proteomes" id="UP000035681"/>
    </source>
</evidence>
<sequence>MGIKKSTAYRWVKQQGRELQRGGRRVVKILPEHHSIIENYIEANPRITLKEIKENLEHSHQLSEPENANSEQNKIKRRCFAQQLMIYQADNMPIIYLDETNFNLFISRSKGRSKKGTRCTHVSAGCKGANVHLIGCIGNMGLIHHEIRKGAFKKPEAMDFVRQCLRSARNMYQSNVVLIIDNAPCHASIEEVFLEKEFEGHRLLRLAPYSPMLNAIEYVWSSLKADVKKELAEQMPSILLGEDNSNMTQTQYRMQRLEQVLVDKIKNITVDKCVKYIANIQRFLPDALNMMDVRF</sequence>
<dbReference type="AlphaFoldDB" id="A0A0K0EC41"/>
<protein>
    <submittedName>
        <fullName evidence="3 4">DDE_3 domain-containing protein</fullName>
    </submittedName>
</protein>
<dbReference type="Pfam" id="PF13358">
    <property type="entry name" value="DDE_3"/>
    <property type="match status" value="1"/>
</dbReference>
<name>A0A0K0EC41_STRER</name>
<dbReference type="GO" id="GO:0003676">
    <property type="term" value="F:nucleic acid binding"/>
    <property type="evidence" value="ECO:0007669"/>
    <property type="project" value="InterPro"/>
</dbReference>
<dbReference type="STRING" id="6248.A0A0K0EC41"/>
<reference evidence="3" key="1">
    <citation type="submission" date="2015-08" db="UniProtKB">
        <authorList>
            <consortium name="WormBaseParasite"/>
        </authorList>
    </citation>
    <scope>IDENTIFICATION</scope>
</reference>
<accession>A0A0K0EC41</accession>
<evidence type="ECO:0000313" key="3">
    <source>
        <dbReference type="WBParaSite" id="SSTP_0000705100.1"/>
    </source>
</evidence>
<feature type="domain" description="Tc1-like transposase DDE" evidence="1">
    <location>
        <begin position="94"/>
        <end position="230"/>
    </location>
</feature>
<dbReference type="PANTHER" id="PTHR46564:SF1">
    <property type="entry name" value="TRANSPOSASE"/>
    <property type="match status" value="1"/>
</dbReference>
<dbReference type="InterPro" id="IPR036397">
    <property type="entry name" value="RNaseH_sf"/>
</dbReference>
<dbReference type="InterPro" id="IPR038717">
    <property type="entry name" value="Tc1-like_DDE_dom"/>
</dbReference>
<dbReference type="PANTHER" id="PTHR46564">
    <property type="entry name" value="TRANSPOSASE"/>
    <property type="match status" value="1"/>
</dbReference>
<dbReference type="WBParaSite" id="TCONS_00014125.p1">
    <property type="protein sequence ID" value="TCONS_00014125.p1"/>
    <property type="gene ID" value="XLOC_009331"/>
</dbReference>
<proteinExistence type="predicted"/>
<dbReference type="Gene3D" id="3.30.420.10">
    <property type="entry name" value="Ribonuclease H-like superfamily/Ribonuclease H"/>
    <property type="match status" value="1"/>
</dbReference>
<organism evidence="3">
    <name type="scientific">Strongyloides stercoralis</name>
    <name type="common">Threadworm</name>
    <dbReference type="NCBI Taxonomy" id="6248"/>
    <lineage>
        <taxon>Eukaryota</taxon>
        <taxon>Metazoa</taxon>
        <taxon>Ecdysozoa</taxon>
        <taxon>Nematoda</taxon>
        <taxon>Chromadorea</taxon>
        <taxon>Rhabditida</taxon>
        <taxon>Tylenchina</taxon>
        <taxon>Panagrolaimomorpha</taxon>
        <taxon>Strongyloidoidea</taxon>
        <taxon>Strongyloididae</taxon>
        <taxon>Strongyloides</taxon>
    </lineage>
</organism>
<keyword evidence="2" id="KW-1185">Reference proteome</keyword>
<dbReference type="Proteomes" id="UP000035681">
    <property type="component" value="Unplaced"/>
</dbReference>